<dbReference type="RefSeq" id="XP_040627566.1">
    <property type="nucleotide sequence ID" value="XM_040773071.1"/>
</dbReference>
<gene>
    <name evidence="2" type="ORF">DACRYDRAFT_23054</name>
</gene>
<protein>
    <submittedName>
        <fullName evidence="2">Uncharacterized protein</fullName>
    </submittedName>
</protein>
<feature type="compositionally biased region" description="Low complexity" evidence="1">
    <location>
        <begin position="11"/>
        <end position="23"/>
    </location>
</feature>
<reference evidence="2 3" key="1">
    <citation type="journal article" date="2012" name="Science">
        <title>The Paleozoic origin of enzymatic lignin decomposition reconstructed from 31 fungal genomes.</title>
        <authorList>
            <person name="Floudas D."/>
            <person name="Binder M."/>
            <person name="Riley R."/>
            <person name="Barry K."/>
            <person name="Blanchette R.A."/>
            <person name="Henrissat B."/>
            <person name="Martinez A.T."/>
            <person name="Otillar R."/>
            <person name="Spatafora J.W."/>
            <person name="Yadav J.S."/>
            <person name="Aerts A."/>
            <person name="Benoit I."/>
            <person name="Boyd A."/>
            <person name="Carlson A."/>
            <person name="Copeland A."/>
            <person name="Coutinho P.M."/>
            <person name="de Vries R.P."/>
            <person name="Ferreira P."/>
            <person name="Findley K."/>
            <person name="Foster B."/>
            <person name="Gaskell J."/>
            <person name="Glotzer D."/>
            <person name="Gorecki P."/>
            <person name="Heitman J."/>
            <person name="Hesse C."/>
            <person name="Hori C."/>
            <person name="Igarashi K."/>
            <person name="Jurgens J.A."/>
            <person name="Kallen N."/>
            <person name="Kersten P."/>
            <person name="Kohler A."/>
            <person name="Kuees U."/>
            <person name="Kumar T.K.A."/>
            <person name="Kuo A."/>
            <person name="LaButti K."/>
            <person name="Larrondo L.F."/>
            <person name="Lindquist E."/>
            <person name="Ling A."/>
            <person name="Lombard V."/>
            <person name="Lucas S."/>
            <person name="Lundell T."/>
            <person name="Martin R."/>
            <person name="McLaughlin D.J."/>
            <person name="Morgenstern I."/>
            <person name="Morin E."/>
            <person name="Murat C."/>
            <person name="Nagy L.G."/>
            <person name="Nolan M."/>
            <person name="Ohm R.A."/>
            <person name="Patyshakuliyeva A."/>
            <person name="Rokas A."/>
            <person name="Ruiz-Duenas F.J."/>
            <person name="Sabat G."/>
            <person name="Salamov A."/>
            <person name="Samejima M."/>
            <person name="Schmutz J."/>
            <person name="Slot J.C."/>
            <person name="St John F."/>
            <person name="Stenlid J."/>
            <person name="Sun H."/>
            <person name="Sun S."/>
            <person name="Syed K."/>
            <person name="Tsang A."/>
            <person name="Wiebenga A."/>
            <person name="Young D."/>
            <person name="Pisabarro A."/>
            <person name="Eastwood D.C."/>
            <person name="Martin F."/>
            <person name="Cullen D."/>
            <person name="Grigoriev I.V."/>
            <person name="Hibbett D.S."/>
        </authorList>
    </citation>
    <scope>NUCLEOTIDE SEQUENCE [LARGE SCALE GENOMIC DNA]</scope>
    <source>
        <strain evidence="2 3">DJM-731 SS1</strain>
    </source>
</reference>
<feature type="compositionally biased region" description="Polar residues" evidence="1">
    <location>
        <begin position="1"/>
        <end position="10"/>
    </location>
</feature>
<sequence>HTPAPSNETTAAPSSPVSPALSARSWKSFENTVKKDWNKAKPYVQGAAQIAGAAAPYLMHARDVDASDVELDERSWASFKNTVKNDWNKAKPGAGRALLGELQEHSQERLDKAKPYVQAAGNVAAGAAQVAGNLAPYLAKAPKARSLDDDDSELQFRDIDGEFALDERSWASFKNTVRNDWNKAKPYVKGAAQVAAAVAPLAMRDVDVDELDMDERSMASAKAAVKAGAAKVKTAVKNAGVKVKAAAQKVGASVKSGVSRAKAEVKKDWPQVKAEVKKDWQKAKPVLKTAGQIAVGASQVASNLAPYLVKNSRRDLSDTELEEREWEDIAFDERDLEDLDLDERSWASFKNTVKNDWNKAKPYVQAAGNVAAGAAQVASNLAPYLAKAPKARSLEDLD</sequence>
<keyword evidence="3" id="KW-1185">Reference proteome</keyword>
<evidence type="ECO:0000313" key="3">
    <source>
        <dbReference type="Proteomes" id="UP000030653"/>
    </source>
</evidence>
<evidence type="ECO:0000256" key="1">
    <source>
        <dbReference type="SAM" id="MobiDB-lite"/>
    </source>
</evidence>
<dbReference type="OrthoDB" id="10562386at2759"/>
<dbReference type="Proteomes" id="UP000030653">
    <property type="component" value="Unassembled WGS sequence"/>
</dbReference>
<accession>M5FWB7</accession>
<feature type="region of interest" description="Disordered" evidence="1">
    <location>
        <begin position="1"/>
        <end position="23"/>
    </location>
</feature>
<name>M5FWB7_DACPD</name>
<dbReference type="HOGENOM" id="CLU_693649_0_0_1"/>
<organism evidence="2 3">
    <name type="scientific">Dacryopinax primogenitus (strain DJM 731)</name>
    <name type="common">Brown rot fungus</name>
    <dbReference type="NCBI Taxonomy" id="1858805"/>
    <lineage>
        <taxon>Eukaryota</taxon>
        <taxon>Fungi</taxon>
        <taxon>Dikarya</taxon>
        <taxon>Basidiomycota</taxon>
        <taxon>Agaricomycotina</taxon>
        <taxon>Dacrymycetes</taxon>
        <taxon>Dacrymycetales</taxon>
        <taxon>Dacrymycetaceae</taxon>
        <taxon>Dacryopinax</taxon>
    </lineage>
</organism>
<dbReference type="AlphaFoldDB" id="M5FWB7"/>
<dbReference type="GeneID" id="63688133"/>
<proteinExistence type="predicted"/>
<evidence type="ECO:0000313" key="2">
    <source>
        <dbReference type="EMBL" id="EJU00669.1"/>
    </source>
</evidence>
<feature type="non-terminal residue" evidence="2">
    <location>
        <position position="398"/>
    </location>
</feature>
<dbReference type="EMBL" id="JH795866">
    <property type="protein sequence ID" value="EJU00669.1"/>
    <property type="molecule type" value="Genomic_DNA"/>
</dbReference>
<dbReference type="STRING" id="1858805.M5FWB7"/>